<comment type="caution">
    <text evidence="6">The sequence shown here is derived from an EMBL/GenBank/DDBJ whole genome shotgun (WGS) entry which is preliminary data.</text>
</comment>
<keyword evidence="3" id="KW-0804">Transcription</keyword>
<evidence type="ECO:0000256" key="4">
    <source>
        <dbReference type="PROSITE-ProRule" id="PRU00335"/>
    </source>
</evidence>
<dbReference type="InterPro" id="IPR050109">
    <property type="entry name" value="HTH-type_TetR-like_transc_reg"/>
</dbReference>
<evidence type="ECO:0000259" key="5">
    <source>
        <dbReference type="PROSITE" id="PS50977"/>
    </source>
</evidence>
<dbReference type="EMBL" id="VNJK01000001">
    <property type="protein sequence ID" value="TVX92568.1"/>
    <property type="molecule type" value="Genomic_DNA"/>
</dbReference>
<dbReference type="FunFam" id="1.10.10.60:FF:000141">
    <property type="entry name" value="TetR family transcriptional regulator"/>
    <property type="match status" value="1"/>
</dbReference>
<accession>A0A559IY70</accession>
<dbReference type="GO" id="GO:0045892">
    <property type="term" value="P:negative regulation of DNA-templated transcription"/>
    <property type="evidence" value="ECO:0007669"/>
    <property type="project" value="UniProtKB-ARBA"/>
</dbReference>
<dbReference type="RefSeq" id="WP_144988155.1">
    <property type="nucleotide sequence ID" value="NZ_VNJK01000001.1"/>
</dbReference>
<feature type="domain" description="HTH tetR-type" evidence="5">
    <location>
        <begin position="6"/>
        <end position="66"/>
    </location>
</feature>
<dbReference type="Pfam" id="PF00440">
    <property type="entry name" value="TetR_N"/>
    <property type="match status" value="1"/>
</dbReference>
<dbReference type="GO" id="GO:0000976">
    <property type="term" value="F:transcription cis-regulatory region binding"/>
    <property type="evidence" value="ECO:0007669"/>
    <property type="project" value="TreeGrafter"/>
</dbReference>
<sequence>MSQVQGDKWNLILDAAYELFGANGFYETKMSEIADRAGIAKGTLYLYFSSKEQLFAAMTKRDFEQFLEQIANGLQQGESLKERLSVAASHHLRYFYDRRDYTKLFFMMPNNDPEMLQEIQSFMAQYIRILADMLDDGGFTEPKLLAKSFVGILDMMKMDILFDPTFKEEDVQQRVVFATNLFMNGCMHQK</sequence>
<evidence type="ECO:0000313" key="6">
    <source>
        <dbReference type="EMBL" id="TVX92568.1"/>
    </source>
</evidence>
<evidence type="ECO:0000256" key="2">
    <source>
        <dbReference type="ARBA" id="ARBA00023125"/>
    </source>
</evidence>
<dbReference type="InterPro" id="IPR036271">
    <property type="entry name" value="Tet_transcr_reg_TetR-rel_C_sf"/>
</dbReference>
<evidence type="ECO:0000256" key="3">
    <source>
        <dbReference type="ARBA" id="ARBA00023163"/>
    </source>
</evidence>
<evidence type="ECO:0000313" key="7">
    <source>
        <dbReference type="Proteomes" id="UP000318102"/>
    </source>
</evidence>
<dbReference type="Gene3D" id="1.10.10.60">
    <property type="entry name" value="Homeodomain-like"/>
    <property type="match status" value="1"/>
</dbReference>
<evidence type="ECO:0000256" key="1">
    <source>
        <dbReference type="ARBA" id="ARBA00023015"/>
    </source>
</evidence>
<organism evidence="6 7">
    <name type="scientific">Paenibacillus agilis</name>
    <dbReference type="NCBI Taxonomy" id="3020863"/>
    <lineage>
        <taxon>Bacteria</taxon>
        <taxon>Bacillati</taxon>
        <taxon>Bacillota</taxon>
        <taxon>Bacilli</taxon>
        <taxon>Bacillales</taxon>
        <taxon>Paenibacillaceae</taxon>
        <taxon>Paenibacillus</taxon>
    </lineage>
</organism>
<dbReference type="Gene3D" id="1.10.357.10">
    <property type="entry name" value="Tetracycline Repressor, domain 2"/>
    <property type="match status" value="1"/>
</dbReference>
<proteinExistence type="predicted"/>
<dbReference type="Proteomes" id="UP000318102">
    <property type="component" value="Unassembled WGS sequence"/>
</dbReference>
<dbReference type="PROSITE" id="PS50977">
    <property type="entry name" value="HTH_TETR_2"/>
    <property type="match status" value="1"/>
</dbReference>
<dbReference type="InterPro" id="IPR009057">
    <property type="entry name" value="Homeodomain-like_sf"/>
</dbReference>
<dbReference type="SUPFAM" id="SSF46689">
    <property type="entry name" value="Homeodomain-like"/>
    <property type="match status" value="1"/>
</dbReference>
<reference evidence="6 7" key="1">
    <citation type="submission" date="2019-07" db="EMBL/GenBank/DDBJ databases">
        <authorList>
            <person name="Kim J."/>
        </authorList>
    </citation>
    <scope>NUCLEOTIDE SEQUENCE [LARGE SCALE GENOMIC DNA]</scope>
    <source>
        <strain evidence="6 7">N4</strain>
    </source>
</reference>
<dbReference type="PRINTS" id="PR00455">
    <property type="entry name" value="HTHTETR"/>
</dbReference>
<dbReference type="InterPro" id="IPR001647">
    <property type="entry name" value="HTH_TetR"/>
</dbReference>
<feature type="DNA-binding region" description="H-T-H motif" evidence="4">
    <location>
        <begin position="29"/>
        <end position="48"/>
    </location>
</feature>
<dbReference type="SUPFAM" id="SSF48498">
    <property type="entry name" value="Tetracyclin repressor-like, C-terminal domain"/>
    <property type="match status" value="1"/>
</dbReference>
<dbReference type="OrthoDB" id="9809994at2"/>
<keyword evidence="1" id="KW-0805">Transcription regulation</keyword>
<dbReference type="PANTHER" id="PTHR30055:SF226">
    <property type="entry name" value="HTH-TYPE TRANSCRIPTIONAL REGULATOR PKSA"/>
    <property type="match status" value="1"/>
</dbReference>
<keyword evidence="7" id="KW-1185">Reference proteome</keyword>
<dbReference type="PANTHER" id="PTHR30055">
    <property type="entry name" value="HTH-TYPE TRANSCRIPTIONAL REGULATOR RUTR"/>
    <property type="match status" value="1"/>
</dbReference>
<protein>
    <submittedName>
        <fullName evidence="6">Helix-turn-helix transcriptional regulator</fullName>
    </submittedName>
</protein>
<name>A0A559IY70_9BACL</name>
<gene>
    <name evidence="6" type="ORF">FPZ44_05550</name>
</gene>
<keyword evidence="2 4" id="KW-0238">DNA-binding</keyword>
<dbReference type="AlphaFoldDB" id="A0A559IY70"/>
<dbReference type="GO" id="GO:0003700">
    <property type="term" value="F:DNA-binding transcription factor activity"/>
    <property type="evidence" value="ECO:0007669"/>
    <property type="project" value="TreeGrafter"/>
</dbReference>